<comment type="caution">
    <text evidence="2">The sequence shown here is derived from an EMBL/GenBank/DDBJ whole genome shotgun (WGS) entry which is preliminary data.</text>
</comment>
<evidence type="ECO:0000313" key="2">
    <source>
        <dbReference type="EMBL" id="VTJ53716.1"/>
    </source>
</evidence>
<evidence type="ECO:0000256" key="1">
    <source>
        <dbReference type="SAM" id="MobiDB-lite"/>
    </source>
</evidence>
<sequence length="58" mass="6284">MALQTLYSVSNPPSPPSLGPCPDLSASLVPLVRYTARVDTDVDRPVDQGKETVCKKNR</sequence>
<feature type="non-terminal residue" evidence="2">
    <location>
        <position position="58"/>
    </location>
</feature>
<proteinExistence type="predicted"/>
<name>A0A5E4A9Y0_MARMO</name>
<accession>A0A5E4A9Y0</accession>
<dbReference type="AlphaFoldDB" id="A0A5E4A9Y0"/>
<feature type="region of interest" description="Disordered" evidence="1">
    <location>
        <begin position="1"/>
        <end position="23"/>
    </location>
</feature>
<dbReference type="EMBL" id="CABDUW010000032">
    <property type="protein sequence ID" value="VTJ53716.1"/>
    <property type="molecule type" value="Genomic_DNA"/>
</dbReference>
<dbReference type="Proteomes" id="UP000335636">
    <property type="component" value="Unassembled WGS sequence"/>
</dbReference>
<reference evidence="2" key="1">
    <citation type="submission" date="2019-04" db="EMBL/GenBank/DDBJ databases">
        <authorList>
            <person name="Alioto T."/>
            <person name="Alioto T."/>
        </authorList>
    </citation>
    <scope>NUCLEOTIDE SEQUENCE [LARGE SCALE GENOMIC DNA]</scope>
</reference>
<evidence type="ECO:0000313" key="3">
    <source>
        <dbReference type="Proteomes" id="UP000335636"/>
    </source>
</evidence>
<organism evidence="2 3">
    <name type="scientific">Marmota monax</name>
    <name type="common">Woodchuck</name>
    <dbReference type="NCBI Taxonomy" id="9995"/>
    <lineage>
        <taxon>Eukaryota</taxon>
        <taxon>Metazoa</taxon>
        <taxon>Chordata</taxon>
        <taxon>Craniata</taxon>
        <taxon>Vertebrata</taxon>
        <taxon>Euteleostomi</taxon>
        <taxon>Mammalia</taxon>
        <taxon>Eutheria</taxon>
        <taxon>Euarchontoglires</taxon>
        <taxon>Glires</taxon>
        <taxon>Rodentia</taxon>
        <taxon>Sciuromorpha</taxon>
        <taxon>Sciuridae</taxon>
        <taxon>Xerinae</taxon>
        <taxon>Marmotini</taxon>
        <taxon>Marmota</taxon>
    </lineage>
</organism>
<gene>
    <name evidence="2" type="ORF">MONAX_5E007729</name>
</gene>
<feature type="compositionally biased region" description="Low complexity" evidence="1">
    <location>
        <begin position="1"/>
        <end position="11"/>
    </location>
</feature>
<keyword evidence="3" id="KW-1185">Reference proteome</keyword>
<protein>
    <submittedName>
        <fullName evidence="2">Uncharacterized protein</fullName>
    </submittedName>
</protein>